<protein>
    <submittedName>
        <fullName evidence="1">Uncharacterized protein</fullName>
    </submittedName>
</protein>
<comment type="caution">
    <text evidence="1">The sequence shown here is derived from an EMBL/GenBank/DDBJ whole genome shotgun (WGS) entry which is preliminary data.</text>
</comment>
<dbReference type="EMBL" id="JRES01001641">
    <property type="protein sequence ID" value="KNC21312.1"/>
    <property type="molecule type" value="Genomic_DNA"/>
</dbReference>
<evidence type="ECO:0000313" key="2">
    <source>
        <dbReference type="Proteomes" id="UP000037069"/>
    </source>
</evidence>
<sequence>MNGGLHKTAGSGNCSSSSSCYSSNITTRNNDGDSGGGGDVSDRGYFYLCVIKKLKNVIVTPYAINETCSVLFVKVPIKTCKETDKGLLSLKHVADLETSILDVGYISWKSNLIRHAASQSFSEVELSMSRRCKFPPMDLGSEGVFSQLKTDDMHTSYVSHQMQ</sequence>
<name>A0A0L0BMS8_LUCCU</name>
<accession>A0A0L0BMS8</accession>
<gene>
    <name evidence="1" type="ORF">FF38_08409</name>
</gene>
<evidence type="ECO:0000313" key="1">
    <source>
        <dbReference type="EMBL" id="KNC21312.1"/>
    </source>
</evidence>
<reference evidence="1 2" key="1">
    <citation type="journal article" date="2015" name="Nat. Commun.">
        <title>Lucilia cuprina genome unlocks parasitic fly biology to underpin future interventions.</title>
        <authorList>
            <person name="Anstead C.A."/>
            <person name="Korhonen P.K."/>
            <person name="Young N.D."/>
            <person name="Hall R.S."/>
            <person name="Jex A.R."/>
            <person name="Murali S.C."/>
            <person name="Hughes D.S."/>
            <person name="Lee S.F."/>
            <person name="Perry T."/>
            <person name="Stroehlein A.J."/>
            <person name="Ansell B.R."/>
            <person name="Breugelmans B."/>
            <person name="Hofmann A."/>
            <person name="Qu J."/>
            <person name="Dugan S."/>
            <person name="Lee S.L."/>
            <person name="Chao H."/>
            <person name="Dinh H."/>
            <person name="Han Y."/>
            <person name="Doddapaneni H.V."/>
            <person name="Worley K.C."/>
            <person name="Muzny D.M."/>
            <person name="Ioannidis P."/>
            <person name="Waterhouse R.M."/>
            <person name="Zdobnov E.M."/>
            <person name="James P.J."/>
            <person name="Bagnall N.H."/>
            <person name="Kotze A.C."/>
            <person name="Gibbs R.A."/>
            <person name="Richards S."/>
            <person name="Batterham P."/>
            <person name="Gasser R.B."/>
        </authorList>
    </citation>
    <scope>NUCLEOTIDE SEQUENCE [LARGE SCALE GENOMIC DNA]</scope>
    <source>
        <strain evidence="1 2">LS</strain>
        <tissue evidence="1">Full body</tissue>
    </source>
</reference>
<organism evidence="1 2">
    <name type="scientific">Lucilia cuprina</name>
    <name type="common">Green bottle fly</name>
    <name type="synonym">Australian sheep blowfly</name>
    <dbReference type="NCBI Taxonomy" id="7375"/>
    <lineage>
        <taxon>Eukaryota</taxon>
        <taxon>Metazoa</taxon>
        <taxon>Ecdysozoa</taxon>
        <taxon>Arthropoda</taxon>
        <taxon>Hexapoda</taxon>
        <taxon>Insecta</taxon>
        <taxon>Pterygota</taxon>
        <taxon>Neoptera</taxon>
        <taxon>Endopterygota</taxon>
        <taxon>Diptera</taxon>
        <taxon>Brachycera</taxon>
        <taxon>Muscomorpha</taxon>
        <taxon>Oestroidea</taxon>
        <taxon>Calliphoridae</taxon>
        <taxon>Luciliinae</taxon>
        <taxon>Lucilia</taxon>
    </lineage>
</organism>
<proteinExistence type="predicted"/>
<dbReference type="PROSITE" id="PS51257">
    <property type="entry name" value="PROKAR_LIPOPROTEIN"/>
    <property type="match status" value="1"/>
</dbReference>
<dbReference type="Proteomes" id="UP000037069">
    <property type="component" value="Unassembled WGS sequence"/>
</dbReference>
<dbReference type="AlphaFoldDB" id="A0A0L0BMS8"/>
<keyword evidence="2" id="KW-1185">Reference proteome</keyword>